<dbReference type="PANTHER" id="PTHR13501">
    <property type="entry name" value="CHLOROPLAST 50S RIBOSOMAL PROTEIN L22-RELATED"/>
    <property type="match status" value="1"/>
</dbReference>
<dbReference type="PANTHER" id="PTHR13501:SF8">
    <property type="entry name" value="LARGE RIBOSOMAL SUBUNIT PROTEIN UL22M"/>
    <property type="match status" value="1"/>
</dbReference>
<dbReference type="GO" id="GO:0006412">
    <property type="term" value="P:translation"/>
    <property type="evidence" value="ECO:0007669"/>
    <property type="project" value="InterPro"/>
</dbReference>
<keyword evidence="2 4" id="KW-0689">Ribosomal protein</keyword>
<name>A0AAN9NQY1_PHACN</name>
<comment type="similarity">
    <text evidence="1 4">Belongs to the universal ribosomal protein uL22 family.</text>
</comment>
<dbReference type="EMBL" id="JAYMYR010000003">
    <property type="protein sequence ID" value="KAK7374198.1"/>
    <property type="molecule type" value="Genomic_DNA"/>
</dbReference>
<evidence type="ECO:0008006" key="7">
    <source>
        <dbReference type="Google" id="ProtNLM"/>
    </source>
</evidence>
<dbReference type="GO" id="GO:0005762">
    <property type="term" value="C:mitochondrial large ribosomal subunit"/>
    <property type="evidence" value="ECO:0007669"/>
    <property type="project" value="TreeGrafter"/>
</dbReference>
<reference evidence="5 6" key="1">
    <citation type="submission" date="2024-01" db="EMBL/GenBank/DDBJ databases">
        <title>The genomes of 5 underutilized Papilionoideae crops provide insights into root nodulation and disease resistanc.</title>
        <authorList>
            <person name="Jiang F."/>
        </authorList>
    </citation>
    <scope>NUCLEOTIDE SEQUENCE [LARGE SCALE GENOMIC DNA]</scope>
    <source>
        <strain evidence="5">JINMINGXINNONG_FW02</strain>
        <tissue evidence="5">Leaves</tissue>
    </source>
</reference>
<dbReference type="SUPFAM" id="SSF54843">
    <property type="entry name" value="Ribosomal protein L22"/>
    <property type="match status" value="1"/>
</dbReference>
<keyword evidence="3 4" id="KW-0687">Ribonucleoprotein</keyword>
<evidence type="ECO:0000256" key="2">
    <source>
        <dbReference type="ARBA" id="ARBA00022980"/>
    </source>
</evidence>
<keyword evidence="6" id="KW-1185">Reference proteome</keyword>
<comment type="caution">
    <text evidence="5">The sequence shown here is derived from an EMBL/GenBank/DDBJ whole genome shotgun (WGS) entry which is preliminary data.</text>
</comment>
<accession>A0AAN9NQY1</accession>
<dbReference type="InterPro" id="IPR047867">
    <property type="entry name" value="Ribosomal_uL22_bac/org-type"/>
</dbReference>
<dbReference type="Gene3D" id="3.90.470.10">
    <property type="entry name" value="Ribosomal protein L22/L17"/>
    <property type="match status" value="1"/>
</dbReference>
<gene>
    <name evidence="5" type="ORF">VNO80_07625</name>
</gene>
<dbReference type="Pfam" id="PF00237">
    <property type="entry name" value="Ribosomal_L22"/>
    <property type="match status" value="1"/>
</dbReference>
<dbReference type="AlphaFoldDB" id="A0AAN9NQY1"/>
<dbReference type="InterPro" id="IPR036394">
    <property type="entry name" value="Ribosomal_uL22_sf"/>
</dbReference>
<dbReference type="GO" id="GO:0003735">
    <property type="term" value="F:structural constituent of ribosome"/>
    <property type="evidence" value="ECO:0007669"/>
    <property type="project" value="InterPro"/>
</dbReference>
<dbReference type="Proteomes" id="UP001374584">
    <property type="component" value="Unassembled WGS sequence"/>
</dbReference>
<evidence type="ECO:0000256" key="4">
    <source>
        <dbReference type="RuleBase" id="RU004005"/>
    </source>
</evidence>
<sequence length="131" mass="14224">MARKLGSAGDIAGEGGSPKKVNLVAALVRGMLVKVALMQLELIKKGAAKTVYQLSSSSDERLNCCSISDDPGLLFLTAEAFVGKGYFKKRIAFHAKGRSGLIRRPECRLTVIVREITPEEKADIARLRVHN</sequence>
<organism evidence="5 6">
    <name type="scientific">Phaseolus coccineus</name>
    <name type="common">Scarlet runner bean</name>
    <name type="synonym">Phaseolus multiflorus</name>
    <dbReference type="NCBI Taxonomy" id="3886"/>
    <lineage>
        <taxon>Eukaryota</taxon>
        <taxon>Viridiplantae</taxon>
        <taxon>Streptophyta</taxon>
        <taxon>Embryophyta</taxon>
        <taxon>Tracheophyta</taxon>
        <taxon>Spermatophyta</taxon>
        <taxon>Magnoliopsida</taxon>
        <taxon>eudicotyledons</taxon>
        <taxon>Gunneridae</taxon>
        <taxon>Pentapetalae</taxon>
        <taxon>rosids</taxon>
        <taxon>fabids</taxon>
        <taxon>Fabales</taxon>
        <taxon>Fabaceae</taxon>
        <taxon>Papilionoideae</taxon>
        <taxon>50 kb inversion clade</taxon>
        <taxon>NPAAA clade</taxon>
        <taxon>indigoferoid/millettioid clade</taxon>
        <taxon>Phaseoleae</taxon>
        <taxon>Phaseolus</taxon>
    </lineage>
</organism>
<evidence type="ECO:0000313" key="5">
    <source>
        <dbReference type="EMBL" id="KAK7374198.1"/>
    </source>
</evidence>
<dbReference type="InterPro" id="IPR001063">
    <property type="entry name" value="Ribosomal_uL22"/>
</dbReference>
<proteinExistence type="inferred from homology"/>
<evidence type="ECO:0000256" key="3">
    <source>
        <dbReference type="ARBA" id="ARBA00023274"/>
    </source>
</evidence>
<protein>
    <recommendedName>
        <fullName evidence="7">50S ribosomal protein L22, chloroplastic</fullName>
    </recommendedName>
</protein>
<evidence type="ECO:0000256" key="1">
    <source>
        <dbReference type="ARBA" id="ARBA00009451"/>
    </source>
</evidence>
<evidence type="ECO:0000313" key="6">
    <source>
        <dbReference type="Proteomes" id="UP001374584"/>
    </source>
</evidence>